<dbReference type="InterPro" id="IPR041966">
    <property type="entry name" value="LOTUS-like"/>
</dbReference>
<gene>
    <name evidence="2" type="ORF">DEU50_10296</name>
</gene>
<dbReference type="CDD" id="cd10146">
    <property type="entry name" value="LabA_like_C"/>
    <property type="match status" value="1"/>
</dbReference>
<reference evidence="2 3" key="1">
    <citation type="submission" date="2018-06" db="EMBL/GenBank/DDBJ databases">
        <title>Freshwater and sediment microbial communities from various areas in North America, analyzing microbe dynamics in response to fracking.</title>
        <authorList>
            <person name="Lamendella R."/>
        </authorList>
    </citation>
    <scope>NUCLEOTIDE SEQUENCE [LARGE SCALE GENOMIC DNA]</scope>
    <source>
        <strain evidence="2 3">17</strain>
    </source>
</reference>
<dbReference type="Proteomes" id="UP000249422">
    <property type="component" value="Unassembled WGS sequence"/>
</dbReference>
<sequence>MEHHRTDKALPDLNELKEQIALEYGRCLLQLQQFELMLKAALPTLKVSGFSDELASNVELDRQLLGGKTLGQLVGQWNQRTTLENEQEIDDDALNGRAYFRVSFGLEDGEWMNEKLKQLVELRNELVHHFLSRFALNSEISCQDAISYLSTAASTIKSNKDTLISLLTAFEDGKKELFEFINSPVGKSLYYYGVISGEQIDNWESTTIVQQLKFAEHSIAKDGWAQLNEAIRSIGQRWPDLSPKLYGCRSWREVIHRSQLFEVDKRPSPTGFIVWYRTREA</sequence>
<dbReference type="EMBL" id="QLLM01000002">
    <property type="protein sequence ID" value="RAJ07673.1"/>
    <property type="molecule type" value="Genomic_DNA"/>
</dbReference>
<feature type="domain" description="HTH OST-type" evidence="1">
    <location>
        <begin position="206"/>
        <end position="269"/>
    </location>
</feature>
<dbReference type="AlphaFoldDB" id="A0AAX1PLN1"/>
<comment type="caution">
    <text evidence="2">The sequence shown here is derived from an EMBL/GenBank/DDBJ whole genome shotgun (WGS) entry which is preliminary data.</text>
</comment>
<dbReference type="Gene3D" id="3.30.420.610">
    <property type="entry name" value="LOTUS domain-like"/>
    <property type="match status" value="1"/>
</dbReference>
<dbReference type="Pfam" id="PF12872">
    <property type="entry name" value="OST-HTH"/>
    <property type="match status" value="1"/>
</dbReference>
<accession>A0AAX1PLN1</accession>
<evidence type="ECO:0000259" key="1">
    <source>
        <dbReference type="Pfam" id="PF12872"/>
    </source>
</evidence>
<evidence type="ECO:0000313" key="2">
    <source>
        <dbReference type="EMBL" id="RAJ07673.1"/>
    </source>
</evidence>
<name>A0AAX1PLN1_AERSA</name>
<dbReference type="InterPro" id="IPR025605">
    <property type="entry name" value="OST-HTH/LOTUS_dom"/>
</dbReference>
<dbReference type="RefSeq" id="WP_111587774.1">
    <property type="nucleotide sequence ID" value="NZ_CAWNWF010000002.1"/>
</dbReference>
<organism evidence="2 3">
    <name type="scientific">Aeromonas salmonicida</name>
    <dbReference type="NCBI Taxonomy" id="645"/>
    <lineage>
        <taxon>Bacteria</taxon>
        <taxon>Pseudomonadati</taxon>
        <taxon>Pseudomonadota</taxon>
        <taxon>Gammaproteobacteria</taxon>
        <taxon>Aeromonadales</taxon>
        <taxon>Aeromonadaceae</taxon>
        <taxon>Aeromonas</taxon>
    </lineage>
</organism>
<proteinExistence type="predicted"/>
<protein>
    <submittedName>
        <fullName evidence="2">OST-HTH/LOTUS domain-containing protein</fullName>
    </submittedName>
</protein>
<evidence type="ECO:0000313" key="3">
    <source>
        <dbReference type="Proteomes" id="UP000249422"/>
    </source>
</evidence>